<keyword evidence="6 8" id="KW-1133">Transmembrane helix</keyword>
<evidence type="ECO:0000259" key="9">
    <source>
        <dbReference type="Pfam" id="PF13231"/>
    </source>
</evidence>
<keyword evidence="2" id="KW-1003">Cell membrane</keyword>
<feature type="transmembrane region" description="Helical" evidence="8">
    <location>
        <begin position="95"/>
        <end position="116"/>
    </location>
</feature>
<feature type="domain" description="Glycosyltransferase RgtA/B/C/D-like" evidence="9">
    <location>
        <begin position="74"/>
        <end position="227"/>
    </location>
</feature>
<evidence type="ECO:0000256" key="8">
    <source>
        <dbReference type="SAM" id="Phobius"/>
    </source>
</evidence>
<evidence type="ECO:0000256" key="1">
    <source>
        <dbReference type="ARBA" id="ARBA00004651"/>
    </source>
</evidence>
<dbReference type="KEGG" id="svp:Pan189_15130"/>
<evidence type="ECO:0000256" key="4">
    <source>
        <dbReference type="ARBA" id="ARBA00022679"/>
    </source>
</evidence>
<gene>
    <name evidence="10" type="primary">arnT_1</name>
    <name evidence="10" type="ORF">Pan189_15130</name>
</gene>
<dbReference type="GO" id="GO:0103015">
    <property type="term" value="F:4-amino-4-deoxy-L-arabinose transferase activity"/>
    <property type="evidence" value="ECO:0007669"/>
    <property type="project" value="UniProtKB-EC"/>
</dbReference>
<keyword evidence="11" id="KW-1185">Reference proteome</keyword>
<dbReference type="OrthoDB" id="207594at2"/>
<keyword evidence="4 10" id="KW-0808">Transferase</keyword>
<organism evidence="10 11">
    <name type="scientific">Stratiformator vulcanicus</name>
    <dbReference type="NCBI Taxonomy" id="2527980"/>
    <lineage>
        <taxon>Bacteria</taxon>
        <taxon>Pseudomonadati</taxon>
        <taxon>Planctomycetota</taxon>
        <taxon>Planctomycetia</taxon>
        <taxon>Planctomycetales</taxon>
        <taxon>Planctomycetaceae</taxon>
        <taxon>Stratiformator</taxon>
    </lineage>
</organism>
<protein>
    <submittedName>
        <fullName evidence="10">Undecaprenyl phosphate-alpha-4-amino-4-deoxy-L-arabinose arabinosyl transferase</fullName>
        <ecNumber evidence="10">2.4.2.43</ecNumber>
    </submittedName>
</protein>
<evidence type="ECO:0000256" key="6">
    <source>
        <dbReference type="ARBA" id="ARBA00022989"/>
    </source>
</evidence>
<dbReference type="Pfam" id="PF13231">
    <property type="entry name" value="PMT_2"/>
    <property type="match status" value="1"/>
</dbReference>
<dbReference type="Proteomes" id="UP000317318">
    <property type="component" value="Chromosome"/>
</dbReference>
<evidence type="ECO:0000256" key="7">
    <source>
        <dbReference type="ARBA" id="ARBA00023136"/>
    </source>
</evidence>
<feature type="transmembrane region" description="Helical" evidence="8">
    <location>
        <begin position="173"/>
        <end position="189"/>
    </location>
</feature>
<comment type="subcellular location">
    <subcellularLocation>
        <location evidence="1">Cell membrane</location>
        <topology evidence="1">Multi-pass membrane protein</topology>
    </subcellularLocation>
</comment>
<evidence type="ECO:0000313" key="11">
    <source>
        <dbReference type="Proteomes" id="UP000317318"/>
    </source>
</evidence>
<name>A0A517QZX4_9PLAN</name>
<dbReference type="InterPro" id="IPR038731">
    <property type="entry name" value="RgtA/B/C-like"/>
</dbReference>
<dbReference type="EC" id="2.4.2.43" evidence="10"/>
<dbReference type="PANTHER" id="PTHR33908:SF3">
    <property type="entry name" value="UNDECAPRENYL PHOSPHATE-ALPHA-4-AMINO-4-DEOXY-L-ARABINOSE ARABINOSYL TRANSFERASE"/>
    <property type="match status" value="1"/>
</dbReference>
<sequence>MMNEPAGERRLFADRKWIVDVAILTLLVVGIYAGRLTTLHLRGEETRRAEVAVEMLRSGDWIVPRQQGEFYHSRPPLGNWLIAIAGAARGGVDVVAARLPSVIAILLTTLVIYFYSTQYLSRAASFVAAVAFATMAQVMDIGWTAETEAVFTLLLASSLMVWHFGYSKGISPWIFWTAGYSLAALAALAKGPQGPVYFGAPVVAFLLWRRDWKTLFSAAHVVGGLSFVGIVGAWQIPYLLEAGPRNAYGVWFKLATNNFHSTTNYSRLIKHLLTFPLEVFGCMMPWSIGLIPLATKSFWRERVDLRGLSQFHLLAAAVTFPSIWFAADAVPRYFMPLYPLLAVMIGAACEFATDPKRTGWLAHWWPMTLRGSAVASVGLAAAVVAIALQPWGVLVRLQQPPAFVSLFCLVCLAAAAILLSLHRRARANEIRLAVTCIGCVLGLTFTGFMLNTRVNVQIDAAANVAVARDTMIGNAPLTSVGPLPHQFVFHFDRHIPMIKPADAAENPELVGPIFAVWNLLPEEEIPFEYEVIGEVQIDRFREGRDHQDEEVLVTVCRKLSDSPTQTAILPAIIDARK</sequence>
<feature type="transmembrane region" description="Helical" evidence="8">
    <location>
        <begin position="273"/>
        <end position="295"/>
    </location>
</feature>
<dbReference type="AlphaFoldDB" id="A0A517QZX4"/>
<evidence type="ECO:0000256" key="2">
    <source>
        <dbReference type="ARBA" id="ARBA00022475"/>
    </source>
</evidence>
<feature type="transmembrane region" description="Helical" evidence="8">
    <location>
        <begin position="17"/>
        <end position="34"/>
    </location>
</feature>
<feature type="transmembrane region" description="Helical" evidence="8">
    <location>
        <begin position="307"/>
        <end position="327"/>
    </location>
</feature>
<accession>A0A517QZX4</accession>
<feature type="transmembrane region" description="Helical" evidence="8">
    <location>
        <begin position="219"/>
        <end position="240"/>
    </location>
</feature>
<dbReference type="InterPro" id="IPR050297">
    <property type="entry name" value="LipidA_mod_glycosyltrf_83"/>
</dbReference>
<dbReference type="GO" id="GO:0010041">
    <property type="term" value="P:response to iron(III) ion"/>
    <property type="evidence" value="ECO:0007669"/>
    <property type="project" value="TreeGrafter"/>
</dbReference>
<feature type="transmembrane region" description="Helical" evidence="8">
    <location>
        <begin position="403"/>
        <end position="420"/>
    </location>
</feature>
<dbReference type="GO" id="GO:0009103">
    <property type="term" value="P:lipopolysaccharide biosynthetic process"/>
    <property type="evidence" value="ECO:0007669"/>
    <property type="project" value="UniProtKB-ARBA"/>
</dbReference>
<dbReference type="PANTHER" id="PTHR33908">
    <property type="entry name" value="MANNOSYLTRANSFERASE YKCB-RELATED"/>
    <property type="match status" value="1"/>
</dbReference>
<evidence type="ECO:0000313" key="10">
    <source>
        <dbReference type="EMBL" id="QDT37143.1"/>
    </source>
</evidence>
<dbReference type="GO" id="GO:0005886">
    <property type="term" value="C:plasma membrane"/>
    <property type="evidence" value="ECO:0007669"/>
    <property type="project" value="UniProtKB-SubCell"/>
</dbReference>
<proteinExistence type="predicted"/>
<keyword evidence="7 8" id="KW-0472">Membrane</keyword>
<keyword evidence="5 8" id="KW-0812">Transmembrane</keyword>
<dbReference type="RefSeq" id="WP_145363284.1">
    <property type="nucleotide sequence ID" value="NZ_CP036268.1"/>
</dbReference>
<evidence type="ECO:0000256" key="3">
    <source>
        <dbReference type="ARBA" id="ARBA00022676"/>
    </source>
</evidence>
<keyword evidence="3 10" id="KW-0328">Glycosyltransferase</keyword>
<feature type="transmembrane region" description="Helical" evidence="8">
    <location>
        <begin position="123"/>
        <end position="143"/>
    </location>
</feature>
<feature type="transmembrane region" description="Helical" evidence="8">
    <location>
        <begin position="333"/>
        <end position="352"/>
    </location>
</feature>
<reference evidence="10 11" key="1">
    <citation type="submission" date="2019-02" db="EMBL/GenBank/DDBJ databases">
        <title>Deep-cultivation of Planctomycetes and their phenomic and genomic characterization uncovers novel biology.</title>
        <authorList>
            <person name="Wiegand S."/>
            <person name="Jogler M."/>
            <person name="Boedeker C."/>
            <person name="Pinto D."/>
            <person name="Vollmers J."/>
            <person name="Rivas-Marin E."/>
            <person name="Kohn T."/>
            <person name="Peeters S.H."/>
            <person name="Heuer A."/>
            <person name="Rast P."/>
            <person name="Oberbeckmann S."/>
            <person name="Bunk B."/>
            <person name="Jeske O."/>
            <person name="Meyerdierks A."/>
            <person name="Storesund J.E."/>
            <person name="Kallscheuer N."/>
            <person name="Luecker S."/>
            <person name="Lage O.M."/>
            <person name="Pohl T."/>
            <person name="Merkel B.J."/>
            <person name="Hornburger P."/>
            <person name="Mueller R.-W."/>
            <person name="Bruemmer F."/>
            <person name="Labrenz M."/>
            <person name="Spormann A.M."/>
            <person name="Op den Camp H."/>
            <person name="Overmann J."/>
            <person name="Amann R."/>
            <person name="Jetten M.S.M."/>
            <person name="Mascher T."/>
            <person name="Medema M.H."/>
            <person name="Devos D.P."/>
            <person name="Kaster A.-K."/>
            <person name="Ovreas L."/>
            <person name="Rohde M."/>
            <person name="Galperin M.Y."/>
            <person name="Jogler C."/>
        </authorList>
    </citation>
    <scope>NUCLEOTIDE SEQUENCE [LARGE SCALE GENOMIC DNA]</scope>
    <source>
        <strain evidence="10 11">Pan189</strain>
    </source>
</reference>
<evidence type="ECO:0000256" key="5">
    <source>
        <dbReference type="ARBA" id="ARBA00022692"/>
    </source>
</evidence>
<feature type="transmembrane region" description="Helical" evidence="8">
    <location>
        <begin position="373"/>
        <end position="391"/>
    </location>
</feature>
<dbReference type="EMBL" id="CP036268">
    <property type="protein sequence ID" value="QDT37143.1"/>
    <property type="molecule type" value="Genomic_DNA"/>
</dbReference>
<feature type="transmembrane region" description="Helical" evidence="8">
    <location>
        <begin position="432"/>
        <end position="450"/>
    </location>
</feature>